<keyword evidence="4" id="KW-1185">Reference proteome</keyword>
<dbReference type="GO" id="GO:0003677">
    <property type="term" value="F:DNA binding"/>
    <property type="evidence" value="ECO:0007669"/>
    <property type="project" value="UniProtKB-KW"/>
</dbReference>
<proteinExistence type="predicted"/>
<sequence length="267" mass="30177">MLSINKFATLADTTRRTLLFYDEQDLFKPASVGKNGYRYYDYNQLYSLKFILQLRKLGLSIANIKKLMSSQDSASLDGQLDQVLTDIEQKIQDMTLLKTTLLDRYNQPAPSGDLPNDTPCIVHRPVQKFWTSLESVGCTEDAISNLYQQFYALIGPLKLVNKKESGFLTDLAASDSRTYPEANFRIIKAVSDPGIVSVPTITRPQGNYVVVGAQNNQESIENSLDAIKGFIARNHLEITNNFWQFNESEQLTNKATSNRISIEYQLI</sequence>
<dbReference type="InterPro" id="IPR009061">
    <property type="entry name" value="DNA-bd_dom_put_sf"/>
</dbReference>
<dbReference type="SMART" id="SM00422">
    <property type="entry name" value="HTH_MERR"/>
    <property type="match status" value="1"/>
</dbReference>
<dbReference type="EMBL" id="AZFS01000006">
    <property type="protein sequence ID" value="KRL98220.1"/>
    <property type="molecule type" value="Genomic_DNA"/>
</dbReference>
<evidence type="ECO:0000313" key="3">
    <source>
        <dbReference type="EMBL" id="KRL98220.1"/>
    </source>
</evidence>
<evidence type="ECO:0000313" key="4">
    <source>
        <dbReference type="Proteomes" id="UP000051580"/>
    </source>
</evidence>
<evidence type="ECO:0000259" key="2">
    <source>
        <dbReference type="PROSITE" id="PS50937"/>
    </source>
</evidence>
<dbReference type="InterPro" id="IPR000551">
    <property type="entry name" value="MerR-type_HTH_dom"/>
</dbReference>
<dbReference type="GO" id="GO:0003700">
    <property type="term" value="F:DNA-binding transcription factor activity"/>
    <property type="evidence" value="ECO:0007669"/>
    <property type="project" value="InterPro"/>
</dbReference>
<keyword evidence="1" id="KW-0238">DNA-binding</keyword>
<organism evidence="3 4">
    <name type="scientific">Levilactobacillus hammesii DSM 16381</name>
    <dbReference type="NCBI Taxonomy" id="1423753"/>
    <lineage>
        <taxon>Bacteria</taxon>
        <taxon>Bacillati</taxon>
        <taxon>Bacillota</taxon>
        <taxon>Bacilli</taxon>
        <taxon>Lactobacillales</taxon>
        <taxon>Lactobacillaceae</taxon>
        <taxon>Levilactobacillus</taxon>
    </lineage>
</organism>
<protein>
    <submittedName>
        <fullName evidence="3">Transcriptional regulator</fullName>
    </submittedName>
</protein>
<dbReference type="PANTHER" id="PTHR30204:SF97">
    <property type="entry name" value="MERR FAMILY REGULATORY PROTEIN"/>
    <property type="match status" value="1"/>
</dbReference>
<feature type="domain" description="HTH merR-type" evidence="2">
    <location>
        <begin position="1"/>
        <end position="70"/>
    </location>
</feature>
<reference evidence="3 4" key="1">
    <citation type="journal article" date="2015" name="Genome Announc.">
        <title>Expanding the biotechnology potential of lactobacilli through comparative genomics of 213 strains and associated genera.</title>
        <authorList>
            <person name="Sun Z."/>
            <person name="Harris H.M."/>
            <person name="McCann A."/>
            <person name="Guo C."/>
            <person name="Argimon S."/>
            <person name="Zhang W."/>
            <person name="Yang X."/>
            <person name="Jeffery I.B."/>
            <person name="Cooney J.C."/>
            <person name="Kagawa T.F."/>
            <person name="Liu W."/>
            <person name="Song Y."/>
            <person name="Salvetti E."/>
            <person name="Wrobel A."/>
            <person name="Rasinkangas P."/>
            <person name="Parkhill J."/>
            <person name="Rea M.C."/>
            <person name="O'Sullivan O."/>
            <person name="Ritari J."/>
            <person name="Douillard F.P."/>
            <person name="Paul Ross R."/>
            <person name="Yang R."/>
            <person name="Briner A.E."/>
            <person name="Felis G.E."/>
            <person name="de Vos W.M."/>
            <person name="Barrangou R."/>
            <person name="Klaenhammer T.R."/>
            <person name="Caufield P.W."/>
            <person name="Cui Y."/>
            <person name="Zhang H."/>
            <person name="O'Toole P.W."/>
        </authorList>
    </citation>
    <scope>NUCLEOTIDE SEQUENCE [LARGE SCALE GENOMIC DNA]</scope>
    <source>
        <strain evidence="3 4">DSM 16381</strain>
    </source>
</reference>
<dbReference type="InterPro" id="IPR047057">
    <property type="entry name" value="MerR_fam"/>
</dbReference>
<dbReference type="RefSeq" id="WP_057731347.1">
    <property type="nucleotide sequence ID" value="NZ_AZFS01000006.1"/>
</dbReference>
<dbReference type="Pfam" id="PF13411">
    <property type="entry name" value="MerR_1"/>
    <property type="match status" value="1"/>
</dbReference>
<accession>A0A0R1UY39</accession>
<comment type="caution">
    <text evidence="3">The sequence shown here is derived from an EMBL/GenBank/DDBJ whole genome shotgun (WGS) entry which is preliminary data.</text>
</comment>
<dbReference type="Gene3D" id="1.10.1660.10">
    <property type="match status" value="1"/>
</dbReference>
<name>A0A0R1UY39_9LACO</name>
<dbReference type="AlphaFoldDB" id="A0A0R1UY39"/>
<evidence type="ECO:0000256" key="1">
    <source>
        <dbReference type="ARBA" id="ARBA00023125"/>
    </source>
</evidence>
<dbReference type="STRING" id="1423753.FD28_GL000018"/>
<dbReference type="SUPFAM" id="SSF46955">
    <property type="entry name" value="Putative DNA-binding domain"/>
    <property type="match status" value="1"/>
</dbReference>
<dbReference type="Proteomes" id="UP000051580">
    <property type="component" value="Unassembled WGS sequence"/>
</dbReference>
<gene>
    <name evidence="3" type="ORF">FD28_GL000018</name>
</gene>
<dbReference type="PANTHER" id="PTHR30204">
    <property type="entry name" value="REDOX-CYCLING DRUG-SENSING TRANSCRIPTIONAL ACTIVATOR SOXR"/>
    <property type="match status" value="1"/>
</dbReference>
<dbReference type="OrthoDB" id="9814833at2"/>
<dbReference type="PATRIC" id="fig|1423753.3.peg.20"/>
<dbReference type="PROSITE" id="PS50937">
    <property type="entry name" value="HTH_MERR_2"/>
    <property type="match status" value="1"/>
</dbReference>